<sequence>MPILVITFLKPHASHLSLLRVAKPNAILLNAPPPLSRRRRFSRTTASAVNTSLVQQNSSTIASDEPQKVSVLTFQHAIQRLQEYWAWVGCAVMQCSRTDARTGLWIH</sequence>
<dbReference type="AlphaFoldDB" id="A0AB32W386"/>
<reference evidence="2" key="2">
    <citation type="submission" date="2025-08" db="UniProtKB">
        <authorList>
            <consortium name="RefSeq"/>
        </authorList>
    </citation>
    <scope>IDENTIFICATION</scope>
</reference>
<name>A0AB32W386_THECC</name>
<dbReference type="KEGG" id="tcc:18605418"/>
<evidence type="ECO:0000313" key="1">
    <source>
        <dbReference type="Proteomes" id="UP000694886"/>
    </source>
</evidence>
<dbReference type="InterPro" id="IPR045864">
    <property type="entry name" value="aa-tRNA-synth_II/BPL/LPL"/>
</dbReference>
<dbReference type="RefSeq" id="XP_017973084.1">
    <property type="nucleotide sequence ID" value="XM_018117595.1"/>
</dbReference>
<accession>A0AB32W386</accession>
<keyword evidence="2" id="KW-0436">Ligase</keyword>
<dbReference type="Proteomes" id="UP000694886">
    <property type="component" value="Chromosome 3"/>
</dbReference>
<protein>
    <submittedName>
        <fullName evidence="2">Glycine--tRNA ligase, chloroplastic/mitochondrial 2</fullName>
    </submittedName>
</protein>
<reference evidence="1" key="1">
    <citation type="journal article" date="1997" name="Nucleic Acids Res.">
        <title>tRNAscan-SE: a program for improved detection of transfer RNA genes in genomic sequence.</title>
        <authorList>
            <person name="Lowe T.M."/>
            <person name="Eddy S.R."/>
        </authorList>
    </citation>
    <scope>NUCLEOTIDE SEQUENCE [LARGE SCALE GENOMIC DNA]</scope>
    <source>
        <strain evidence="1">r\B97-61/B2</strain>
    </source>
</reference>
<dbReference type="Gene3D" id="3.30.930.10">
    <property type="entry name" value="Bira Bifunctional Protein, Domain 2"/>
    <property type="match status" value="1"/>
</dbReference>
<proteinExistence type="predicted"/>
<evidence type="ECO:0000313" key="2">
    <source>
        <dbReference type="RefSeq" id="XP_017973084.1"/>
    </source>
</evidence>
<gene>
    <name evidence="2" type="primary">LOC18605418</name>
</gene>
<organism evidence="1 2">
    <name type="scientific">Theobroma cacao</name>
    <name type="common">Cacao</name>
    <name type="synonym">Cocoa</name>
    <dbReference type="NCBI Taxonomy" id="3641"/>
    <lineage>
        <taxon>Eukaryota</taxon>
        <taxon>Viridiplantae</taxon>
        <taxon>Streptophyta</taxon>
        <taxon>Embryophyta</taxon>
        <taxon>Tracheophyta</taxon>
        <taxon>Spermatophyta</taxon>
        <taxon>Magnoliopsida</taxon>
        <taxon>eudicotyledons</taxon>
        <taxon>Gunneridae</taxon>
        <taxon>Pentapetalae</taxon>
        <taxon>rosids</taxon>
        <taxon>malvids</taxon>
        <taxon>Malvales</taxon>
        <taxon>Malvaceae</taxon>
        <taxon>Byttnerioideae</taxon>
        <taxon>Theobroma</taxon>
    </lineage>
</organism>
<dbReference type="GO" id="GO:0016874">
    <property type="term" value="F:ligase activity"/>
    <property type="evidence" value="ECO:0007669"/>
    <property type="project" value="UniProtKB-KW"/>
</dbReference>
<dbReference type="Gramene" id="Tc03v2_t013430.1">
    <property type="protein sequence ID" value="Tc03v2_p013430.1"/>
    <property type="gene ID" value="Tc03v2_g013430"/>
</dbReference>
<dbReference type="GeneID" id="18605418"/>